<proteinExistence type="predicted"/>
<accession>A0A636IKX2</accession>
<protein>
    <submittedName>
        <fullName evidence="1">Uncharacterized protein</fullName>
    </submittedName>
</protein>
<dbReference type="AlphaFoldDB" id="A0A636IKX2"/>
<sequence length="92" mass="10577">MSTQDISTTSSFIILVAESENNASTSDEWDVMEFSSLAALTKLRKRYPEKMKGRYFYALSRGVDAQFRHIHVTEASHFKQFVRQIKNTGVKI</sequence>
<organism evidence="1">
    <name type="scientific">Salmonella newport</name>
    <dbReference type="NCBI Taxonomy" id="108619"/>
    <lineage>
        <taxon>Bacteria</taxon>
        <taxon>Pseudomonadati</taxon>
        <taxon>Pseudomonadota</taxon>
        <taxon>Gammaproteobacteria</taxon>
        <taxon>Enterobacterales</taxon>
        <taxon>Enterobacteriaceae</taxon>
        <taxon>Salmonella</taxon>
    </lineage>
</organism>
<evidence type="ECO:0000313" key="1">
    <source>
        <dbReference type="EMBL" id="EDI0448418.1"/>
    </source>
</evidence>
<comment type="caution">
    <text evidence="1">The sequence shown here is derived from an EMBL/GenBank/DDBJ whole genome shotgun (WGS) entry which is preliminary data.</text>
</comment>
<dbReference type="EMBL" id="AAMJQQ010000017">
    <property type="protein sequence ID" value="EDI0448418.1"/>
    <property type="molecule type" value="Genomic_DNA"/>
</dbReference>
<gene>
    <name evidence="1" type="ORF">CC757_18440</name>
</gene>
<name>A0A636IKX2_SALNE</name>
<reference evidence="1" key="1">
    <citation type="submission" date="2018-07" db="EMBL/GenBank/DDBJ databases">
        <authorList>
            <person name="Ashton P.M."/>
            <person name="Dallman T."/>
            <person name="Nair S."/>
            <person name="De Pinna E."/>
            <person name="Peters T."/>
            <person name="Grant K."/>
        </authorList>
    </citation>
    <scope>NUCLEOTIDE SEQUENCE</scope>
    <source>
        <strain evidence="1">335522</strain>
    </source>
</reference>